<reference evidence="1" key="1">
    <citation type="submission" date="2018-05" db="EMBL/GenBank/DDBJ databases">
        <authorList>
            <person name="Lanie J.A."/>
            <person name="Ng W.-L."/>
            <person name="Kazmierczak K.M."/>
            <person name="Andrzejewski T.M."/>
            <person name="Davidsen T.M."/>
            <person name="Wayne K.J."/>
            <person name="Tettelin H."/>
            <person name="Glass J.I."/>
            <person name="Rusch D."/>
            <person name="Podicherti R."/>
            <person name="Tsui H.-C.T."/>
            <person name="Winkler M.E."/>
        </authorList>
    </citation>
    <scope>NUCLEOTIDE SEQUENCE</scope>
</reference>
<organism evidence="1">
    <name type="scientific">marine metagenome</name>
    <dbReference type="NCBI Taxonomy" id="408172"/>
    <lineage>
        <taxon>unclassified sequences</taxon>
        <taxon>metagenomes</taxon>
        <taxon>ecological metagenomes</taxon>
    </lineage>
</organism>
<dbReference type="Gene3D" id="2.60.40.1120">
    <property type="entry name" value="Carboxypeptidase-like, regulatory domain"/>
    <property type="match status" value="1"/>
</dbReference>
<dbReference type="Pfam" id="PF13715">
    <property type="entry name" value="CarbopepD_reg_2"/>
    <property type="match status" value="1"/>
</dbReference>
<sequence length="218" mass="24434">MGHPIGFDYKNVPLKTALDSLIEAQRVSVVYQDHHLEGKQTSARCIDCTLEDALNILLLDQSLQWKKKGKQFIIVSTLHSKTKNEFVIKGIVRDGLTGEPIPYANVHIYNTHRGDITNSDGYFSIASKLDSCFLNISYIGYETVQIPLLFPEFIDTLRVIEIFPKVIRAEGITVAGDDIEFFSQPLQTGQLSFSPRHIASLPKLGETDVFRSLKLLPG</sequence>
<gene>
    <name evidence="1" type="ORF">METZ01_LOCUS191573</name>
</gene>
<evidence type="ECO:0000313" key="1">
    <source>
        <dbReference type="EMBL" id="SVB38719.1"/>
    </source>
</evidence>
<evidence type="ECO:0008006" key="2">
    <source>
        <dbReference type="Google" id="ProtNLM"/>
    </source>
</evidence>
<dbReference type="EMBL" id="UINC01039763">
    <property type="protein sequence ID" value="SVB38719.1"/>
    <property type="molecule type" value="Genomic_DNA"/>
</dbReference>
<proteinExistence type="predicted"/>
<dbReference type="AlphaFoldDB" id="A0A382DKJ8"/>
<accession>A0A382DKJ8</accession>
<dbReference type="Gene3D" id="3.55.50.30">
    <property type="match status" value="1"/>
</dbReference>
<dbReference type="InterPro" id="IPR008969">
    <property type="entry name" value="CarboxyPept-like_regulatory"/>
</dbReference>
<feature type="non-terminal residue" evidence="1">
    <location>
        <position position="218"/>
    </location>
</feature>
<dbReference type="SUPFAM" id="SSF49464">
    <property type="entry name" value="Carboxypeptidase regulatory domain-like"/>
    <property type="match status" value="1"/>
</dbReference>
<name>A0A382DKJ8_9ZZZZ</name>
<protein>
    <recommendedName>
        <fullName evidence="2">Secretin/TonB short N-terminal domain-containing protein</fullName>
    </recommendedName>
</protein>